<dbReference type="GO" id="GO:0005886">
    <property type="term" value="C:plasma membrane"/>
    <property type="evidence" value="ECO:0007669"/>
    <property type="project" value="TreeGrafter"/>
</dbReference>
<feature type="signal peptide" evidence="1">
    <location>
        <begin position="1"/>
        <end position="16"/>
    </location>
</feature>
<dbReference type="EMBL" id="BKAG01000031">
    <property type="protein sequence ID" value="GEP44513.1"/>
    <property type="molecule type" value="Genomic_DNA"/>
</dbReference>
<feature type="domain" description="GP-PDE" evidence="2">
    <location>
        <begin position="43"/>
        <end position="291"/>
    </location>
</feature>
<proteinExistence type="predicted"/>
<evidence type="ECO:0000313" key="4">
    <source>
        <dbReference type="Proteomes" id="UP000321577"/>
    </source>
</evidence>
<dbReference type="Gene3D" id="3.20.20.190">
    <property type="entry name" value="Phosphatidylinositol (PI) phosphodiesterase"/>
    <property type="match status" value="1"/>
</dbReference>
<dbReference type="GO" id="GO:0006580">
    <property type="term" value="P:ethanolamine metabolic process"/>
    <property type="evidence" value="ECO:0007669"/>
    <property type="project" value="TreeGrafter"/>
</dbReference>
<evidence type="ECO:0000256" key="1">
    <source>
        <dbReference type="SAM" id="SignalP"/>
    </source>
</evidence>
<dbReference type="SUPFAM" id="SSF51695">
    <property type="entry name" value="PLC-like phosphodiesterases"/>
    <property type="match status" value="1"/>
</dbReference>
<keyword evidence="4" id="KW-1185">Reference proteome</keyword>
<dbReference type="PANTHER" id="PTHR46320:SF1">
    <property type="entry name" value="GLYCEROPHOSPHODIESTER PHOSPHODIESTERASE 1"/>
    <property type="match status" value="1"/>
</dbReference>
<name>A0A512MCP9_9BACT</name>
<comment type="caution">
    <text evidence="3">The sequence shown here is derived from an EMBL/GenBank/DDBJ whole genome shotgun (WGS) entry which is preliminary data.</text>
</comment>
<dbReference type="GO" id="GO:0006644">
    <property type="term" value="P:phospholipid metabolic process"/>
    <property type="evidence" value="ECO:0007669"/>
    <property type="project" value="TreeGrafter"/>
</dbReference>
<dbReference type="AlphaFoldDB" id="A0A512MCP9"/>
<keyword evidence="1" id="KW-0732">Signal</keyword>
<dbReference type="CDD" id="cd08566">
    <property type="entry name" value="GDPD_AtGDE_like"/>
    <property type="match status" value="1"/>
</dbReference>
<dbReference type="RefSeq" id="WP_146852534.1">
    <property type="nucleotide sequence ID" value="NZ_BKAG01000031.1"/>
</dbReference>
<evidence type="ECO:0000313" key="3">
    <source>
        <dbReference type="EMBL" id="GEP44513.1"/>
    </source>
</evidence>
<protein>
    <submittedName>
        <fullName evidence="3">Glycerophosphoryl diester phosphodiesterase</fullName>
    </submittedName>
</protein>
<dbReference type="Pfam" id="PF03009">
    <property type="entry name" value="GDPD"/>
    <property type="match status" value="1"/>
</dbReference>
<organism evidence="3 4">
    <name type="scientific">Brevifollis gellanilyticus</name>
    <dbReference type="NCBI Taxonomy" id="748831"/>
    <lineage>
        <taxon>Bacteria</taxon>
        <taxon>Pseudomonadati</taxon>
        <taxon>Verrucomicrobiota</taxon>
        <taxon>Verrucomicrobiia</taxon>
        <taxon>Verrucomicrobiales</taxon>
        <taxon>Verrucomicrobiaceae</taxon>
    </lineage>
</organism>
<gene>
    <name evidence="3" type="ORF">BGE01nite_38040</name>
</gene>
<dbReference type="OrthoDB" id="384721at2"/>
<dbReference type="Proteomes" id="UP000321577">
    <property type="component" value="Unassembled WGS sequence"/>
</dbReference>
<dbReference type="PANTHER" id="PTHR46320">
    <property type="entry name" value="GLYCEROPHOSPHODIESTER PHOSPHODIESTERASE 1"/>
    <property type="match status" value="1"/>
</dbReference>
<dbReference type="InterPro" id="IPR017946">
    <property type="entry name" value="PLC-like_Pdiesterase_TIM-brl"/>
</dbReference>
<dbReference type="GO" id="GO:0008889">
    <property type="term" value="F:glycerophosphodiester phosphodiesterase activity"/>
    <property type="evidence" value="ECO:0007669"/>
    <property type="project" value="TreeGrafter"/>
</dbReference>
<reference evidence="3 4" key="1">
    <citation type="submission" date="2019-07" db="EMBL/GenBank/DDBJ databases">
        <title>Whole genome shotgun sequence of Brevifollis gellanilyticus NBRC 108608.</title>
        <authorList>
            <person name="Hosoyama A."/>
            <person name="Uohara A."/>
            <person name="Ohji S."/>
            <person name="Ichikawa N."/>
        </authorList>
    </citation>
    <scope>NUCLEOTIDE SEQUENCE [LARGE SCALE GENOMIC DNA]</scope>
    <source>
        <strain evidence="3 4">NBRC 108608</strain>
    </source>
</reference>
<dbReference type="PROSITE" id="PS51704">
    <property type="entry name" value="GP_PDE"/>
    <property type="match status" value="1"/>
</dbReference>
<sequence length="308" mass="33907">MKHLAALLLLATTALAAEPLHRLKLETPQDLQALLHYSGEPLPLVSAHRGGPAKDYPENCIATFEHTLAHTFSMLEIDPRRTKDGAIVVHHDATLERTTTGTGKVVDATLAELKQLRLKDTEGHATEHQLPTLDEVIEWARGKTVLVLDQKDVTAVERAEIVTRLKAEAYVMLIVSSFKEVVAVHRVNPNITMEVMIPTLAKAEEFDGLGVPWKNVVAFVGHVPPEDKALYDYIHGKGACTMIGTSRNLDRKVIQGEVKDIKLLEPEYRAFLNRGADIIETDIPVPLGTMLYGSAAVPKGKAGLFEKR</sequence>
<feature type="chain" id="PRO_5022154427" evidence="1">
    <location>
        <begin position="17"/>
        <end position="308"/>
    </location>
</feature>
<accession>A0A512MCP9</accession>
<evidence type="ECO:0000259" key="2">
    <source>
        <dbReference type="PROSITE" id="PS51704"/>
    </source>
</evidence>
<dbReference type="GO" id="GO:0070291">
    <property type="term" value="P:N-acylethanolamine metabolic process"/>
    <property type="evidence" value="ECO:0007669"/>
    <property type="project" value="TreeGrafter"/>
</dbReference>
<dbReference type="InterPro" id="IPR030395">
    <property type="entry name" value="GP_PDE_dom"/>
</dbReference>